<dbReference type="Gene3D" id="3.40.50.2300">
    <property type="match status" value="1"/>
</dbReference>
<organism evidence="3 4">
    <name type="scientific">Klenkia soli</name>
    <dbReference type="NCBI Taxonomy" id="1052260"/>
    <lineage>
        <taxon>Bacteria</taxon>
        <taxon>Bacillati</taxon>
        <taxon>Actinomycetota</taxon>
        <taxon>Actinomycetes</taxon>
        <taxon>Geodermatophilales</taxon>
        <taxon>Geodermatophilaceae</taxon>
        <taxon>Klenkia</taxon>
    </lineage>
</organism>
<evidence type="ECO:0000313" key="4">
    <source>
        <dbReference type="Proteomes" id="UP000199088"/>
    </source>
</evidence>
<keyword evidence="1" id="KW-0808">Transferase</keyword>
<dbReference type="STRING" id="1052260.SAMN05660199_00604"/>
<reference evidence="4" key="1">
    <citation type="submission" date="2016-10" db="EMBL/GenBank/DDBJ databases">
        <authorList>
            <person name="Varghese N."/>
            <person name="Submissions S."/>
        </authorList>
    </citation>
    <scope>NUCLEOTIDE SEQUENCE [LARGE SCALE GENOMIC DNA]</scope>
    <source>
        <strain evidence="4">DSM 45843</strain>
    </source>
</reference>
<dbReference type="EMBL" id="FNIR01000002">
    <property type="protein sequence ID" value="SDN75466.1"/>
    <property type="molecule type" value="Genomic_DNA"/>
</dbReference>
<proteinExistence type="predicted"/>
<dbReference type="InterPro" id="IPR003501">
    <property type="entry name" value="PTS_EIIB_2/3"/>
</dbReference>
<dbReference type="InterPro" id="IPR036095">
    <property type="entry name" value="PTS_EIIB-like_sf"/>
</dbReference>
<dbReference type="AlphaFoldDB" id="A0A1H0DZK3"/>
<accession>A0A1H0DZK3</accession>
<evidence type="ECO:0000313" key="3">
    <source>
        <dbReference type="EMBL" id="SDN75466.1"/>
    </source>
</evidence>
<feature type="domain" description="Phosphotransferase system EIIB component type 2/3" evidence="2">
    <location>
        <begin position="24"/>
        <end position="100"/>
    </location>
</feature>
<sequence length="113" mass="11960">MKVRPPSEEFRTPMPTIEGTAVRKLVIACDAGMASSVLMSVQLRKSLGGVVVEHSPLDAIPADADVVLTHGKLADRVRETAGDRPVISYDQVIGDPAVAEMVRAIRAGEPISA</sequence>
<evidence type="ECO:0000256" key="1">
    <source>
        <dbReference type="ARBA" id="ARBA00022679"/>
    </source>
</evidence>
<name>A0A1H0DZK3_9ACTN</name>
<evidence type="ECO:0000259" key="2">
    <source>
        <dbReference type="Pfam" id="PF02302"/>
    </source>
</evidence>
<protein>
    <submittedName>
        <fullName evidence="3">PTS system, mannitol-specific IIB component</fullName>
    </submittedName>
</protein>
<gene>
    <name evidence="3" type="ORF">SAMN05660199_00604</name>
</gene>
<dbReference type="Proteomes" id="UP000199088">
    <property type="component" value="Unassembled WGS sequence"/>
</dbReference>
<dbReference type="Pfam" id="PF02302">
    <property type="entry name" value="PTS_IIB"/>
    <property type="match status" value="1"/>
</dbReference>
<keyword evidence="4" id="KW-1185">Reference proteome</keyword>
<dbReference type="GO" id="GO:0008982">
    <property type="term" value="F:protein-N(PI)-phosphohistidine-sugar phosphotransferase activity"/>
    <property type="evidence" value="ECO:0007669"/>
    <property type="project" value="InterPro"/>
</dbReference>
<dbReference type="GO" id="GO:0009401">
    <property type="term" value="P:phosphoenolpyruvate-dependent sugar phosphotransferase system"/>
    <property type="evidence" value="ECO:0007669"/>
    <property type="project" value="InterPro"/>
</dbReference>
<dbReference type="SUPFAM" id="SSF52794">
    <property type="entry name" value="PTS system IIB component-like"/>
    <property type="match status" value="1"/>
</dbReference>